<dbReference type="RefSeq" id="XP_004257692.1">
    <property type="nucleotide sequence ID" value="XM_004257644.1"/>
</dbReference>
<feature type="compositionally biased region" description="Low complexity" evidence="1">
    <location>
        <begin position="67"/>
        <end position="80"/>
    </location>
</feature>
<name>A0A0A1UBC8_ENTIV</name>
<evidence type="ECO:0000313" key="3">
    <source>
        <dbReference type="Proteomes" id="UP000014680"/>
    </source>
</evidence>
<feature type="region of interest" description="Disordered" evidence="1">
    <location>
        <begin position="288"/>
        <end position="314"/>
    </location>
</feature>
<organism evidence="2 3">
    <name type="scientific">Entamoeba invadens IP1</name>
    <dbReference type="NCBI Taxonomy" id="370355"/>
    <lineage>
        <taxon>Eukaryota</taxon>
        <taxon>Amoebozoa</taxon>
        <taxon>Evosea</taxon>
        <taxon>Archamoebae</taxon>
        <taxon>Mastigamoebida</taxon>
        <taxon>Entamoebidae</taxon>
        <taxon>Entamoeba</taxon>
    </lineage>
</organism>
<dbReference type="GeneID" id="14889857"/>
<keyword evidence="3" id="KW-1185">Reference proteome</keyword>
<reference evidence="2 3" key="1">
    <citation type="submission" date="2012-10" db="EMBL/GenBank/DDBJ databases">
        <authorList>
            <person name="Zafar N."/>
            <person name="Inman J."/>
            <person name="Hall N."/>
            <person name="Lorenzi H."/>
            <person name="Caler E."/>
        </authorList>
    </citation>
    <scope>NUCLEOTIDE SEQUENCE [LARGE SCALE GENOMIC DNA]</scope>
    <source>
        <strain evidence="2 3">IP1</strain>
    </source>
</reference>
<gene>
    <name evidence="2" type="ORF">EIN_361340</name>
</gene>
<feature type="compositionally biased region" description="Basic and acidic residues" evidence="1">
    <location>
        <begin position="20"/>
        <end position="40"/>
    </location>
</feature>
<evidence type="ECO:0000256" key="1">
    <source>
        <dbReference type="SAM" id="MobiDB-lite"/>
    </source>
</evidence>
<feature type="region of interest" description="Disordered" evidence="1">
    <location>
        <begin position="1"/>
        <end position="99"/>
    </location>
</feature>
<feature type="compositionally biased region" description="Basic and acidic residues" evidence="1">
    <location>
        <begin position="1"/>
        <end position="12"/>
    </location>
</feature>
<sequence length="314" mass="36331">MALAETLRRYPGAERSQTQQREENLIPKVQQPEKPEEPSSKPHLLKRSGSIGDLVEKEQQRVRLRRSLSQPTTSSQTSTTAGGVKPSEESRQELEQREKAARLKAELEKKKEVEIPKDQMTTIKEILKCLEEMIKNLKILKSFSFQNQNFFTSQFWASAGMMEMHIDDVRHLLILVEKRAHINKEMMEEWMVNMAKYFDFQNLKAGFGNYFFYITRNVENIQKRYSGDENTLKRIMKVLLLDDNCIEHLLNLVDNLANLLQVNNDDAFVKGRHQLVELLKRIKAEKTLMSKSPSGSQSDVSSTGTKRSPTTERK</sequence>
<proteinExistence type="predicted"/>
<dbReference type="VEuPathDB" id="AmoebaDB:EIN_361340"/>
<feature type="compositionally biased region" description="Polar residues" evidence="1">
    <location>
        <begin position="289"/>
        <end position="308"/>
    </location>
</feature>
<accession>A0A0A1UBC8</accession>
<protein>
    <submittedName>
        <fullName evidence="2">Uncharacterized protein</fullName>
    </submittedName>
</protein>
<dbReference type="KEGG" id="eiv:EIN_361340"/>
<dbReference type="EMBL" id="KB206483">
    <property type="protein sequence ID" value="ELP90921.1"/>
    <property type="molecule type" value="Genomic_DNA"/>
</dbReference>
<feature type="compositionally biased region" description="Basic and acidic residues" evidence="1">
    <location>
        <begin position="86"/>
        <end position="99"/>
    </location>
</feature>
<evidence type="ECO:0000313" key="2">
    <source>
        <dbReference type="EMBL" id="ELP90921.1"/>
    </source>
</evidence>
<dbReference type="Proteomes" id="UP000014680">
    <property type="component" value="Unassembled WGS sequence"/>
</dbReference>
<dbReference type="AlphaFoldDB" id="A0A0A1UBC8"/>